<feature type="transmembrane region" description="Helical" evidence="7">
    <location>
        <begin position="771"/>
        <end position="794"/>
    </location>
</feature>
<comment type="subcellular location">
    <subcellularLocation>
        <location evidence="1">Membrane</location>
        <topology evidence="1">Multi-pass membrane protein</topology>
    </subcellularLocation>
</comment>
<evidence type="ECO:0000256" key="2">
    <source>
        <dbReference type="ARBA" id="ARBA00007779"/>
    </source>
</evidence>
<feature type="transmembrane region" description="Helical" evidence="7">
    <location>
        <begin position="744"/>
        <end position="765"/>
    </location>
</feature>
<dbReference type="HOGENOM" id="CLU_015083_0_0_1"/>
<dbReference type="VEuPathDB" id="MicrosporidiaDB:VICG_00431"/>
<sequence length="898" mass="104348">MSDPGSKLPIKIDEEDTKTLGNLTGLGQLEDCDQVIRSNGFTQVFGALALIVVYFICRNKTPWVYYPNIKNKPQHPCYQHNPGLFSWIGPLITTKDTQLLSMVGLDGFMFLQMLKLLYRICFFLSLIVVPFLCQWFYTIRGSKRDSQLFILLSLSDIKDIKVYWCILALAHIITAIVLYMVFIYYKRFVTLRQLYLAAPATMTSVSQMKKLSKELCDDQNAIDFINISSRTVIIDRLPPTIKNDLELLKYIESLKIGDIESVSLIHNTYRLQKMYEERDAVIQDIEKEIATSFVKIKKYFKAEKDKCRASFGELYTEDLERSTLALFESMNFTLEEKVKIFNNFCKYADKFFSKTFIGRSIINLHLVRLNEINKKILREKDRLEDTSKENQLDVPKANETLYVDMDVKNDVSFFSISQVLSFRKNSDLFSLDLPINRRKGFITFKDQRTAGIVRQTKLGTRVFSSNIEPAPAPHDVLWRNICRKEVSGYFLKLLSLGLYVLFNLFFLVIVVWIVKSLEIEKNTKNFLFKIVLQNPFIHSLYRGILAPLIYNILLFFVPIIIKALLHMEQNNSYSGLQVKLMYRLSLFLFFNAFLAMIILTSVLTFIEKIKAKTVTIESLISEFGSSIIRTSVFFFNTVVQRLCIGSVIVILKPSPFLYNWIVAPFAIYTRRQTQEREFSPPIDFGNHIPNILLILPMALVYSCVCPLMLVVSWAFYLFSYLVYRNELLYATRNDYESGGSHWKQCIRFILFSLLAFQVITAILTFSVEMYAVFYSFLPLIFLTFVFSEGLNMIFENSCENFPMNAPEERFLDRFSKKALEERHKILGEWKEIGEEVDEDVLPISELGFEDKTSELTKSYYKDPSTSMSIGNIILPQNFYKIVHFLRSFDKNDLFGLKK</sequence>
<dbReference type="PANTHER" id="PTHR13018">
    <property type="entry name" value="PROBABLE MEMBRANE PROTEIN DUF221-RELATED"/>
    <property type="match status" value="1"/>
</dbReference>
<evidence type="ECO:0000256" key="7">
    <source>
        <dbReference type="SAM" id="Phobius"/>
    </source>
</evidence>
<feature type="transmembrane region" description="Helical" evidence="7">
    <location>
        <begin position="161"/>
        <end position="185"/>
    </location>
</feature>
<evidence type="ECO:0000256" key="5">
    <source>
        <dbReference type="ARBA" id="ARBA00022989"/>
    </source>
</evidence>
<dbReference type="GO" id="GO:0005227">
    <property type="term" value="F:calcium-activated cation channel activity"/>
    <property type="evidence" value="ECO:0007669"/>
    <property type="project" value="InterPro"/>
</dbReference>
<evidence type="ECO:0000256" key="4">
    <source>
        <dbReference type="ARBA" id="ARBA00022692"/>
    </source>
</evidence>
<keyword evidence="3" id="KW-0813">Transport</keyword>
<dbReference type="OMA" id="DAFMMLQ"/>
<dbReference type="PANTHER" id="PTHR13018:SF5">
    <property type="entry name" value="RE44586P"/>
    <property type="match status" value="1"/>
</dbReference>
<keyword evidence="5 7" id="KW-1133">Transmembrane helix</keyword>
<dbReference type="EMBL" id="JH370131">
    <property type="protein sequence ID" value="ELA42679.1"/>
    <property type="molecule type" value="Genomic_DNA"/>
</dbReference>
<dbReference type="InterPro" id="IPR027815">
    <property type="entry name" value="CSC1/OSCA1-like_cyt"/>
</dbReference>
<dbReference type="InterPro" id="IPR003864">
    <property type="entry name" value="CSC1/OSCA1-like_7TM"/>
</dbReference>
<proteinExistence type="inferred from homology"/>
<dbReference type="RefSeq" id="XP_007603884.1">
    <property type="nucleotide sequence ID" value="XM_007603822.1"/>
</dbReference>
<accession>L2GQ04</accession>
<evidence type="ECO:0000313" key="12">
    <source>
        <dbReference type="Proteomes" id="UP000011082"/>
    </source>
</evidence>
<dbReference type="InterPro" id="IPR045122">
    <property type="entry name" value="Csc1-like"/>
</dbReference>
<dbReference type="Pfam" id="PF02714">
    <property type="entry name" value="RSN1_7TM"/>
    <property type="match status" value="1"/>
</dbReference>
<dbReference type="FunCoup" id="L2GQ04">
    <property type="interactions" value="9"/>
</dbReference>
<feature type="domain" description="CSC1/OSCA1-like cytosolic" evidence="10">
    <location>
        <begin position="229"/>
        <end position="315"/>
    </location>
</feature>
<keyword evidence="4 7" id="KW-0812">Transmembrane</keyword>
<evidence type="ECO:0000256" key="1">
    <source>
        <dbReference type="ARBA" id="ARBA00004141"/>
    </source>
</evidence>
<feature type="domain" description="CSC1/OSCA1-like 7TM region" evidence="8">
    <location>
        <begin position="500"/>
        <end position="761"/>
    </location>
</feature>
<evidence type="ECO:0000313" key="11">
    <source>
        <dbReference type="EMBL" id="ELA42679.1"/>
    </source>
</evidence>
<dbReference type="Proteomes" id="UP000011082">
    <property type="component" value="Unassembled WGS sequence"/>
</dbReference>
<dbReference type="InParanoid" id="L2GQ04"/>
<gene>
    <name evidence="11" type="ORF">VICG_00431</name>
</gene>
<evidence type="ECO:0000256" key="6">
    <source>
        <dbReference type="ARBA" id="ARBA00023136"/>
    </source>
</evidence>
<dbReference type="AlphaFoldDB" id="L2GQ04"/>
<evidence type="ECO:0000256" key="3">
    <source>
        <dbReference type="ARBA" id="ARBA00022448"/>
    </source>
</evidence>
<dbReference type="GO" id="GO:0005886">
    <property type="term" value="C:plasma membrane"/>
    <property type="evidence" value="ECO:0007669"/>
    <property type="project" value="TreeGrafter"/>
</dbReference>
<organism evidence="11 12">
    <name type="scientific">Vittaforma corneae (strain ATCC 50505)</name>
    <name type="common">Microsporidian parasite</name>
    <name type="synonym">Nosema corneum</name>
    <dbReference type="NCBI Taxonomy" id="993615"/>
    <lineage>
        <taxon>Eukaryota</taxon>
        <taxon>Fungi</taxon>
        <taxon>Fungi incertae sedis</taxon>
        <taxon>Microsporidia</taxon>
        <taxon>Nosematidae</taxon>
        <taxon>Vittaforma</taxon>
    </lineage>
</organism>
<feature type="transmembrane region" description="Helical" evidence="7">
    <location>
        <begin position="691"/>
        <end position="723"/>
    </location>
</feature>
<protein>
    <recommendedName>
        <fullName evidence="13">CSC1/OSCA1-like 7TM region domain-containing protein</fullName>
    </recommendedName>
</protein>
<keyword evidence="6 7" id="KW-0472">Membrane</keyword>
<feature type="transmembrane region" description="Helical" evidence="7">
    <location>
        <begin position="544"/>
        <end position="565"/>
    </location>
</feature>
<evidence type="ECO:0000259" key="9">
    <source>
        <dbReference type="Pfam" id="PF13967"/>
    </source>
</evidence>
<feature type="domain" description="CSC1/OSCA1-like N-terminal transmembrane" evidence="9">
    <location>
        <begin position="41"/>
        <end position="182"/>
    </location>
</feature>
<keyword evidence="12" id="KW-1185">Reference proteome</keyword>
<dbReference type="Pfam" id="PF14703">
    <property type="entry name" value="PHM7_cyt"/>
    <property type="match status" value="1"/>
</dbReference>
<dbReference type="InterPro" id="IPR032880">
    <property type="entry name" value="CSC1/OSCA1-like_N"/>
</dbReference>
<evidence type="ECO:0008006" key="13">
    <source>
        <dbReference type="Google" id="ProtNLM"/>
    </source>
</evidence>
<feature type="transmembrane region" description="Helical" evidence="7">
    <location>
        <begin position="40"/>
        <end position="57"/>
    </location>
</feature>
<name>L2GQ04_VITCO</name>
<feature type="transmembrane region" description="Helical" evidence="7">
    <location>
        <begin position="116"/>
        <end position="137"/>
    </location>
</feature>
<evidence type="ECO:0000259" key="10">
    <source>
        <dbReference type="Pfam" id="PF14703"/>
    </source>
</evidence>
<evidence type="ECO:0000259" key="8">
    <source>
        <dbReference type="Pfam" id="PF02714"/>
    </source>
</evidence>
<feature type="transmembrane region" description="Helical" evidence="7">
    <location>
        <begin position="489"/>
        <end position="514"/>
    </location>
</feature>
<dbReference type="OrthoDB" id="1689567at2759"/>
<dbReference type="Pfam" id="PF13967">
    <property type="entry name" value="RSN1_TM"/>
    <property type="match status" value="1"/>
</dbReference>
<comment type="similarity">
    <text evidence="2">Belongs to the CSC1 (TC 1.A.17) family.</text>
</comment>
<dbReference type="GeneID" id="19881149"/>
<reference evidence="12" key="1">
    <citation type="submission" date="2011-05" db="EMBL/GenBank/DDBJ databases">
        <title>The genome sequence of Vittaforma corneae strain ATCC 50505.</title>
        <authorList>
            <consortium name="The Broad Institute Genome Sequencing Platform"/>
            <person name="Cuomo C."/>
            <person name="Didier E."/>
            <person name="Bowers L."/>
            <person name="Young S.K."/>
            <person name="Zeng Q."/>
            <person name="Gargeya S."/>
            <person name="Fitzgerald M."/>
            <person name="Haas B."/>
            <person name="Abouelleil A."/>
            <person name="Alvarado L."/>
            <person name="Arachchi H.M."/>
            <person name="Berlin A."/>
            <person name="Chapman S.B."/>
            <person name="Gearin G."/>
            <person name="Goldberg J."/>
            <person name="Griggs A."/>
            <person name="Gujja S."/>
            <person name="Hansen M."/>
            <person name="Heiman D."/>
            <person name="Howarth C."/>
            <person name="Larimer J."/>
            <person name="Lui A."/>
            <person name="MacDonald P.J.P."/>
            <person name="McCowen C."/>
            <person name="Montmayeur A."/>
            <person name="Murphy C."/>
            <person name="Neiman D."/>
            <person name="Pearson M."/>
            <person name="Priest M."/>
            <person name="Roberts A."/>
            <person name="Saif S."/>
            <person name="Shea T."/>
            <person name="Sisk P."/>
            <person name="Stolte C."/>
            <person name="Sykes S."/>
            <person name="Wortman J."/>
            <person name="Nusbaum C."/>
            <person name="Birren B."/>
        </authorList>
    </citation>
    <scope>NUCLEOTIDE SEQUENCE [LARGE SCALE GENOMIC DNA]</scope>
    <source>
        <strain evidence="12">ATCC 50505</strain>
    </source>
</reference>
<feature type="transmembrane region" description="Helical" evidence="7">
    <location>
        <begin position="586"/>
        <end position="606"/>
    </location>
</feature>